<dbReference type="Proteomes" id="UP001165368">
    <property type="component" value="Unassembled WGS sequence"/>
</dbReference>
<keyword evidence="3" id="KW-1185">Reference proteome</keyword>
<dbReference type="InterPro" id="IPR024975">
    <property type="entry name" value="NOV_C"/>
</dbReference>
<sequence length="281" mass="31905">MNSGEIGQAWTDDEIAAIVESYFGMLRRELVGESYNKAEENRQLQALTGRSKGAIEFKHCNISAVLQGLKSFYIEGYKPRSNVQAALREAVVEHWVRDSALQQLMLNVVGEPVLQLPEGTVLDMAPPPNIEVDDYAFSRHVVRHDFVRLEAEKRGLGHAGELAVVEFEQRRLHNLGQKRLAERVDHVSATQGDGLGFDVLSFETDGQERLIEVKTTRRVKEWPFLVTRNELQLSRDEPERFYLYRVFQFCTPRPCLYTIRGVLDASCALAPTVYEARPSIA</sequence>
<protein>
    <submittedName>
        <fullName evidence="2">DUF3883 domain-containing protein</fullName>
    </submittedName>
</protein>
<accession>A0ABS9L2J1</accession>
<gene>
    <name evidence="2" type="ORF">LVY72_02905</name>
</gene>
<name>A0ABS9L2J1_9MICC</name>
<comment type="caution">
    <text evidence="2">The sequence shown here is derived from an EMBL/GenBank/DDBJ whole genome shotgun (WGS) entry which is preliminary data.</text>
</comment>
<reference evidence="2" key="1">
    <citation type="submission" date="2022-01" db="EMBL/GenBank/DDBJ databases">
        <authorList>
            <person name="Jo J.-H."/>
            <person name="Im W.-T."/>
        </authorList>
    </citation>
    <scope>NUCLEOTIDE SEQUENCE</scope>
    <source>
        <strain evidence="2">I2-34</strain>
    </source>
</reference>
<evidence type="ECO:0000259" key="1">
    <source>
        <dbReference type="Pfam" id="PF13020"/>
    </source>
</evidence>
<evidence type="ECO:0000313" key="3">
    <source>
        <dbReference type="Proteomes" id="UP001165368"/>
    </source>
</evidence>
<dbReference type="Pfam" id="PF13020">
    <property type="entry name" value="NOV_C"/>
    <property type="match status" value="1"/>
</dbReference>
<proteinExistence type="predicted"/>
<feature type="domain" description="Protein NO VEIN C-terminal" evidence="1">
    <location>
        <begin position="160"/>
        <end position="249"/>
    </location>
</feature>
<evidence type="ECO:0000313" key="2">
    <source>
        <dbReference type="EMBL" id="MCG2620860.1"/>
    </source>
</evidence>
<dbReference type="RefSeq" id="WP_237817942.1">
    <property type="nucleotide sequence ID" value="NZ_JAKLTQ010000001.1"/>
</dbReference>
<organism evidence="2 3">
    <name type="scientific">Arthrobacter hankyongi</name>
    <dbReference type="NCBI Taxonomy" id="2904801"/>
    <lineage>
        <taxon>Bacteria</taxon>
        <taxon>Bacillati</taxon>
        <taxon>Actinomycetota</taxon>
        <taxon>Actinomycetes</taxon>
        <taxon>Micrococcales</taxon>
        <taxon>Micrococcaceae</taxon>
        <taxon>Arthrobacter</taxon>
    </lineage>
</organism>
<dbReference type="EMBL" id="JAKLTQ010000001">
    <property type="protein sequence ID" value="MCG2620860.1"/>
    <property type="molecule type" value="Genomic_DNA"/>
</dbReference>